<evidence type="ECO:0000313" key="2">
    <source>
        <dbReference type="EMBL" id="ASW03944.1"/>
    </source>
</evidence>
<name>A0A248VY49_9BURK</name>
<dbReference type="Proteomes" id="UP000215158">
    <property type="component" value="Plasmid pBN2"/>
</dbReference>
<dbReference type="AlphaFoldDB" id="A0A248VY49"/>
<keyword evidence="3" id="KW-1185">Reference proteome</keyword>
<reference evidence="2 3" key="1">
    <citation type="submission" date="2017-08" db="EMBL/GenBank/DDBJ databases">
        <title>Identification and genetic characteristics of simultaneous BTEX- and naphthalene-degrading Paraburkholderia sp. BN5 isolated from petroleum-contaminated soil.</title>
        <authorList>
            <person name="Lee Y."/>
            <person name="Jeon C.O."/>
        </authorList>
    </citation>
    <scope>NUCLEOTIDE SEQUENCE [LARGE SCALE GENOMIC DNA]</scope>
    <source>
        <strain evidence="2 3">BN5</strain>
        <plasmid evidence="2 3">pBN2</plasmid>
    </source>
</reference>
<protein>
    <submittedName>
        <fullName evidence="2">Uncharacterized protein</fullName>
    </submittedName>
</protein>
<keyword evidence="1" id="KW-0472">Membrane</keyword>
<keyword evidence="1" id="KW-0812">Transmembrane</keyword>
<evidence type="ECO:0000313" key="3">
    <source>
        <dbReference type="Proteomes" id="UP000215158"/>
    </source>
</evidence>
<sequence length="67" mass="7296">MCRWAIIFRNAWDYEATFVALLRSIVVWIVVHVGIVAVSPAPPHYDGTTAIGGFTFALFGHAAAHSP</sequence>
<proteinExistence type="predicted"/>
<geneLocation type="plasmid" evidence="2 3">
    <name>pBN2</name>
</geneLocation>
<evidence type="ECO:0000256" key="1">
    <source>
        <dbReference type="SAM" id="Phobius"/>
    </source>
</evidence>
<organism evidence="2 3">
    <name type="scientific">Paraburkholderia aromaticivorans</name>
    <dbReference type="NCBI Taxonomy" id="2026199"/>
    <lineage>
        <taxon>Bacteria</taxon>
        <taxon>Pseudomonadati</taxon>
        <taxon>Pseudomonadota</taxon>
        <taxon>Betaproteobacteria</taxon>
        <taxon>Burkholderiales</taxon>
        <taxon>Burkholderiaceae</taxon>
        <taxon>Paraburkholderia</taxon>
    </lineage>
</organism>
<keyword evidence="1" id="KW-1133">Transmembrane helix</keyword>
<dbReference type="EMBL" id="CP022992">
    <property type="protein sequence ID" value="ASW03944.1"/>
    <property type="molecule type" value="Genomic_DNA"/>
</dbReference>
<keyword evidence="2" id="KW-0614">Plasmid</keyword>
<dbReference type="KEGG" id="parb:CJU94_37930"/>
<feature type="transmembrane region" description="Helical" evidence="1">
    <location>
        <begin position="20"/>
        <end position="41"/>
    </location>
</feature>
<accession>A0A248VY49</accession>
<gene>
    <name evidence="2" type="ORF">CJU94_37930</name>
</gene>